<dbReference type="InterPro" id="IPR036638">
    <property type="entry name" value="HLH_DNA-bd_sf"/>
</dbReference>
<evidence type="ECO:0000256" key="6">
    <source>
        <dbReference type="SAM" id="Coils"/>
    </source>
</evidence>
<name>A0A4C1Z3F4_EUMVA</name>
<dbReference type="GO" id="GO:0000978">
    <property type="term" value="F:RNA polymerase II cis-regulatory region sequence-specific DNA binding"/>
    <property type="evidence" value="ECO:0007669"/>
    <property type="project" value="TreeGrafter"/>
</dbReference>
<sequence>MNHVENRQSRPGKETIHSGHFMVSHFEAEAQDDFDDLAVPVPDEEQSTPKVSVVAAGAGLKCLPSDKYDSQPQQLSIETSLTKLFKCMTLAYRYNPKRCAGRSGIRPRNAQRQVIKKQNTLICQFASPLDVDTHVKPETTILEGKYWKRRAEAVKAEYKKWRMFYITKILDKGDTSIRDTASIFSVKSISDVDMIESFSQCSDLAGSMLADEDYLNFMSDTLFSTITSHQPFQFPDPREIARGASLADFIQPSLGPLQPNLDDFMDTLEPLQELLSTASRLPPVPEESVITSEDPLYRSGMSVDNYSTQSYIAPTQNTTVVTMPTSQMTIQGTSNNNASLLQTISEPLQNIKNEQLQLYSNGQIYAQSDMQANIMTVQQVSPNYSTNYDQPTPQPEVQLQANLYAPKTSRVQYAPPQKVIPQSEMNYNKYNTVIPTPSQTAPETVSLLQQPVQNPKFNSTIIIQGRNYSRDKQSRPRIAHYNNQVQSNQYQAYPQPIQTQMTPQQLVPSPSLNYERPASTQRQTSLQIQYLQPTAHDSYKPKSVPNVINSRAFKLPSPPLASVSNTQVQVNTPRVTTVPKENYRSNSLPLGAQLNTDWSIVAPTPVAAADSGPRITARPREVSSGSLRVRSRSTSGGHIEAGAGADSSVRRPPPLNTVVSDSALPQTSIMLAQLLSTQSSQNVYKLNSGSDDGMGHNDSNKSPATRAQASPIGSDIMSPLQSASPSTSPPPSPGSPREPRRATHMHAEQKRRYNIKNGFDTLQALIPHLNNNPAAKISKAAMLQKGAEYIKQLKAERNQIKEEMESLRQQIECLNNSISNCHSLLPATGAPVSRARAGRLREMFARHVANRTMHNWNFTDHTSRSKDWINVKAPGYIISLSSIQFSVVASALVESFSACVSCSSGADLVRTTLLWAEQHCSLVEMRPAVLNSLRVLCTTTDILTNPERLPDEARAAVAASSGVKPEPS</sequence>
<dbReference type="GO" id="GO:0046983">
    <property type="term" value="F:protein dimerization activity"/>
    <property type="evidence" value="ECO:0007669"/>
    <property type="project" value="InterPro"/>
</dbReference>
<feature type="compositionally biased region" description="Basic and acidic residues" evidence="7">
    <location>
        <begin position="737"/>
        <end position="751"/>
    </location>
</feature>
<feature type="coiled-coil region" evidence="6">
    <location>
        <begin position="783"/>
        <end position="817"/>
    </location>
</feature>
<comment type="caution">
    <text evidence="9">The sequence shown here is derived from an EMBL/GenBank/DDBJ whole genome shotgun (WGS) entry which is preliminary data.</text>
</comment>
<feature type="compositionally biased region" description="Pro residues" evidence="7">
    <location>
        <begin position="727"/>
        <end position="736"/>
    </location>
</feature>
<feature type="region of interest" description="Disordered" evidence="7">
    <location>
        <begin position="608"/>
        <end position="660"/>
    </location>
</feature>
<dbReference type="STRING" id="151549.A0A4C1Z3F4"/>
<dbReference type="CDD" id="cd11405">
    <property type="entry name" value="bHLHzip_MLXIP_like"/>
    <property type="match status" value="1"/>
</dbReference>
<dbReference type="PROSITE" id="PS50888">
    <property type="entry name" value="BHLH"/>
    <property type="match status" value="1"/>
</dbReference>
<evidence type="ECO:0000256" key="1">
    <source>
        <dbReference type="ARBA" id="ARBA00004123"/>
    </source>
</evidence>
<evidence type="ECO:0000256" key="7">
    <source>
        <dbReference type="SAM" id="MobiDB-lite"/>
    </source>
</evidence>
<keyword evidence="4" id="KW-0804">Transcription</keyword>
<organism evidence="9 10">
    <name type="scientific">Eumeta variegata</name>
    <name type="common">Bagworm moth</name>
    <name type="synonym">Eumeta japonica</name>
    <dbReference type="NCBI Taxonomy" id="151549"/>
    <lineage>
        <taxon>Eukaryota</taxon>
        <taxon>Metazoa</taxon>
        <taxon>Ecdysozoa</taxon>
        <taxon>Arthropoda</taxon>
        <taxon>Hexapoda</taxon>
        <taxon>Insecta</taxon>
        <taxon>Pterygota</taxon>
        <taxon>Neoptera</taxon>
        <taxon>Endopterygota</taxon>
        <taxon>Lepidoptera</taxon>
        <taxon>Glossata</taxon>
        <taxon>Ditrysia</taxon>
        <taxon>Tineoidea</taxon>
        <taxon>Psychidae</taxon>
        <taxon>Oiketicinae</taxon>
        <taxon>Eumeta</taxon>
    </lineage>
</organism>
<dbReference type="InterPro" id="IPR052207">
    <property type="entry name" value="Max-like/E-box_TFs"/>
</dbReference>
<dbReference type="Proteomes" id="UP000299102">
    <property type="component" value="Unassembled WGS sequence"/>
</dbReference>
<keyword evidence="10" id="KW-1185">Reference proteome</keyword>
<keyword evidence="6" id="KW-0175">Coiled coil</keyword>
<dbReference type="FunFam" id="4.10.280.10:FF:000094">
    <property type="entry name" value="Blast:Carbohydrate-responsive element-binding protein"/>
    <property type="match status" value="1"/>
</dbReference>
<evidence type="ECO:0000313" key="9">
    <source>
        <dbReference type="EMBL" id="GBP81157.1"/>
    </source>
</evidence>
<comment type="subcellular location">
    <subcellularLocation>
        <location evidence="1">Nucleus</location>
    </subcellularLocation>
</comment>
<keyword evidence="2" id="KW-0805">Transcription regulation</keyword>
<dbReference type="AlphaFoldDB" id="A0A4C1Z3F4"/>
<keyword evidence="3" id="KW-0238">DNA-binding</keyword>
<evidence type="ECO:0000256" key="2">
    <source>
        <dbReference type="ARBA" id="ARBA00023015"/>
    </source>
</evidence>
<dbReference type="GO" id="GO:0005634">
    <property type="term" value="C:nucleus"/>
    <property type="evidence" value="ECO:0007669"/>
    <property type="project" value="UniProtKB-SubCell"/>
</dbReference>
<feature type="domain" description="BHLH" evidence="8">
    <location>
        <begin position="739"/>
        <end position="793"/>
    </location>
</feature>
<dbReference type="PANTHER" id="PTHR15741">
    <property type="entry name" value="BASIC HELIX-LOOP-HELIX ZIP TRANSCRIPTION FACTOR"/>
    <property type="match status" value="1"/>
</dbReference>
<dbReference type="Pfam" id="PF00010">
    <property type="entry name" value="HLH"/>
    <property type="match status" value="1"/>
</dbReference>
<evidence type="ECO:0000256" key="4">
    <source>
        <dbReference type="ARBA" id="ARBA00023163"/>
    </source>
</evidence>
<evidence type="ECO:0000256" key="5">
    <source>
        <dbReference type="ARBA" id="ARBA00023242"/>
    </source>
</evidence>
<feature type="compositionally biased region" description="Low complexity" evidence="7">
    <location>
        <begin position="623"/>
        <end position="637"/>
    </location>
</feature>
<protein>
    <submittedName>
        <fullName evidence="9">Carbohydrate-responsive element-binding protein</fullName>
    </submittedName>
</protein>
<feature type="region of interest" description="Disordered" evidence="7">
    <location>
        <begin position="683"/>
        <end position="752"/>
    </location>
</feature>
<dbReference type="CDD" id="cd21739">
    <property type="entry name" value="NES2-NLS_ChREBP-like"/>
    <property type="match status" value="1"/>
</dbReference>
<dbReference type="EMBL" id="BGZK01001498">
    <property type="protein sequence ID" value="GBP81157.1"/>
    <property type="molecule type" value="Genomic_DNA"/>
</dbReference>
<dbReference type="Gene3D" id="4.10.280.10">
    <property type="entry name" value="Helix-loop-helix DNA-binding domain"/>
    <property type="match status" value="1"/>
</dbReference>
<reference evidence="9 10" key="1">
    <citation type="journal article" date="2019" name="Commun. Biol.">
        <title>The bagworm genome reveals a unique fibroin gene that provides high tensile strength.</title>
        <authorList>
            <person name="Kono N."/>
            <person name="Nakamura H."/>
            <person name="Ohtoshi R."/>
            <person name="Tomita M."/>
            <person name="Numata K."/>
            <person name="Arakawa K."/>
        </authorList>
    </citation>
    <scope>NUCLEOTIDE SEQUENCE [LARGE SCALE GENOMIC DNA]</scope>
</reference>
<evidence type="ECO:0000256" key="3">
    <source>
        <dbReference type="ARBA" id="ARBA00023125"/>
    </source>
</evidence>
<evidence type="ECO:0000313" key="10">
    <source>
        <dbReference type="Proteomes" id="UP000299102"/>
    </source>
</evidence>
<dbReference type="PANTHER" id="PTHR15741:SF37">
    <property type="entry name" value="LD38259P"/>
    <property type="match status" value="1"/>
</dbReference>
<dbReference type="SMART" id="SM00353">
    <property type="entry name" value="HLH"/>
    <property type="match status" value="1"/>
</dbReference>
<dbReference type="InterPro" id="IPR011598">
    <property type="entry name" value="bHLH_dom"/>
</dbReference>
<dbReference type="SUPFAM" id="SSF47459">
    <property type="entry name" value="HLH, helix-loop-helix DNA-binding domain"/>
    <property type="match status" value="1"/>
</dbReference>
<dbReference type="GO" id="GO:0000981">
    <property type="term" value="F:DNA-binding transcription factor activity, RNA polymerase II-specific"/>
    <property type="evidence" value="ECO:0007669"/>
    <property type="project" value="TreeGrafter"/>
</dbReference>
<evidence type="ECO:0000259" key="8">
    <source>
        <dbReference type="PROSITE" id="PS50888"/>
    </source>
</evidence>
<dbReference type="OrthoDB" id="6022628at2759"/>
<proteinExistence type="predicted"/>
<gene>
    <name evidence="9" type="primary">MLXIPL</name>
    <name evidence="9" type="ORF">EVAR_25083_1</name>
</gene>
<keyword evidence="5" id="KW-0539">Nucleus</keyword>
<accession>A0A4C1Z3F4</accession>